<dbReference type="Proteomes" id="UP000029672">
    <property type="component" value="Chromosome"/>
</dbReference>
<sequence>MSIKIGEVIAIKGVSVSFKVYEESNKEVLFHNGEELRGLSIREYILIYRGFKKIVCMVEGEYLDESRVENEGNKTTYIRKVDAKPVGYFDVDGTFVKGIKYLPMIKDSVYLASDTQIKNIFSINSDENFKIGNLLKEEIPISLPWYKLFNTHIGVFGNTGSGKSNTLTKLYTELFDKKIDFIKDKSNFLIIDFNGEYTNDQFVDSNNKNVINLNTRVKDSGEKLTVNDKDIWNTEILSLLFQATRSTQTPFINRVVSGKEKYATNNDSLKNYIKTTIKKAFTTSSQHKDTKELIIQVLETLECSEEDVISKFRAILWHGNQDKFYIKPSTYFDGGEECPTYSEKINDKVESITCDKVDFFKELQIRINLQLINDLIHGYVQFDHIQPLLKRIESSINSLEKVLNVISNDDTSENENKLLSVISFRNCNQEIKKILPLIIAKQYYEAHKKNNPNSPPDTTFHLIIDEAHNILSEQSSREHEIWKDYRLEVFEEIIKEGRKYGFFLTISSQRPADISATIMSQIHNFFIHRLVNDRDLFLLDNTISTLDNLSKKMIHNLSKGSCVVTGVSFDIPLLLQVEKLNIEKQPDSQDIDLNKLWSKNDQ</sequence>
<accession>A0A097ELV7</accession>
<dbReference type="InterPro" id="IPR027417">
    <property type="entry name" value="P-loop_NTPase"/>
</dbReference>
<dbReference type="PANTHER" id="PTHR42957">
    <property type="entry name" value="HELICASE MJ1565-RELATED"/>
    <property type="match status" value="1"/>
</dbReference>
<dbReference type="STRING" id="1547445.LO80_00245"/>
<dbReference type="KEGG" id="frf:LO80_00245"/>
<dbReference type="RefSeq" id="WP_040007492.1">
    <property type="nucleotide sequence ID" value="NZ_CP009574.1"/>
</dbReference>
<dbReference type="InterPro" id="IPR002789">
    <property type="entry name" value="HerA_central"/>
</dbReference>
<feature type="domain" description="Helicase HerA central" evidence="1">
    <location>
        <begin position="129"/>
        <end position="308"/>
    </location>
</feature>
<evidence type="ECO:0000313" key="3">
    <source>
        <dbReference type="Proteomes" id="UP000029672"/>
    </source>
</evidence>
<dbReference type="AlphaFoldDB" id="A0A097ELV7"/>
<protein>
    <submittedName>
        <fullName evidence="2">Nucleotidyltransferase</fullName>
    </submittedName>
</protein>
<dbReference type="HOGENOM" id="CLU_023842_1_1_6"/>
<keyword evidence="3" id="KW-1185">Reference proteome</keyword>
<dbReference type="OrthoDB" id="9806951at2"/>
<proteinExistence type="predicted"/>
<evidence type="ECO:0000313" key="2">
    <source>
        <dbReference type="EMBL" id="AIT08552.1"/>
    </source>
</evidence>
<dbReference type="InterPro" id="IPR008571">
    <property type="entry name" value="HerA-like"/>
</dbReference>
<organism evidence="2 3">
    <name type="scientific">Candidatus Francisella endociliophora</name>
    <dbReference type="NCBI Taxonomy" id="653937"/>
    <lineage>
        <taxon>Bacteria</taxon>
        <taxon>Pseudomonadati</taxon>
        <taxon>Pseudomonadota</taxon>
        <taxon>Gammaproteobacteria</taxon>
        <taxon>Thiotrichales</taxon>
        <taxon>Francisellaceae</taxon>
        <taxon>Francisella</taxon>
    </lineage>
</organism>
<reference evidence="2 3" key="1">
    <citation type="submission" date="2014-10" db="EMBL/GenBank/DDBJ databases">
        <title>Whole genome sequence of Francisella endociliophora strain FSC1006, isolated from a laboratory culture of the marine ciliate Euplotes raikovi.</title>
        <authorList>
            <person name="Granberg M."/>
            <person name="Backman S."/>
            <person name="Lundmark E."/>
            <person name="Nilsson E."/>
            <person name="Karlsson E."/>
            <person name="Thelaus J."/>
            <person name="Ohrman C."/>
            <person name="Larkeryd A."/>
            <person name="Stenberg P."/>
        </authorList>
    </citation>
    <scope>NUCLEOTIDE SEQUENCE [LARGE SCALE GENOMIC DNA]</scope>
    <source>
        <strain evidence="2 3">FSC1006</strain>
    </source>
</reference>
<dbReference type="Gene3D" id="3.40.50.300">
    <property type="entry name" value="P-loop containing nucleotide triphosphate hydrolases"/>
    <property type="match status" value="2"/>
</dbReference>
<gene>
    <name evidence="2" type="ORF">LO80_00245</name>
</gene>
<dbReference type="EMBL" id="CP009574">
    <property type="protein sequence ID" value="AIT08552.1"/>
    <property type="molecule type" value="Genomic_DNA"/>
</dbReference>
<evidence type="ECO:0000259" key="1">
    <source>
        <dbReference type="Pfam" id="PF01935"/>
    </source>
</evidence>
<dbReference type="PANTHER" id="PTHR42957:SF1">
    <property type="entry name" value="HELICASE MJ1565-RELATED"/>
    <property type="match status" value="1"/>
</dbReference>
<dbReference type="SUPFAM" id="SSF52540">
    <property type="entry name" value="P-loop containing nucleoside triphosphate hydrolases"/>
    <property type="match status" value="1"/>
</dbReference>
<name>A0A097ELV7_9GAMM</name>
<dbReference type="Pfam" id="PF01935">
    <property type="entry name" value="DUF87"/>
    <property type="match status" value="1"/>
</dbReference>
<dbReference type="eggNOG" id="COG0433">
    <property type="taxonomic scope" value="Bacteria"/>
</dbReference>